<proteinExistence type="predicted"/>
<feature type="non-terminal residue" evidence="2">
    <location>
        <position position="110"/>
    </location>
</feature>
<evidence type="ECO:0000313" key="2">
    <source>
        <dbReference type="EMBL" id="CAA9283046.1"/>
    </source>
</evidence>
<accession>A0A6J4JNR8</accession>
<evidence type="ECO:0000256" key="1">
    <source>
        <dbReference type="SAM" id="MobiDB-lite"/>
    </source>
</evidence>
<reference evidence="2" key="1">
    <citation type="submission" date="2020-02" db="EMBL/GenBank/DDBJ databases">
        <authorList>
            <person name="Meier V. D."/>
        </authorList>
    </citation>
    <scope>NUCLEOTIDE SEQUENCE</scope>
    <source>
        <strain evidence="2">AVDCRST_MAG41</strain>
    </source>
</reference>
<dbReference type="AlphaFoldDB" id="A0A6J4JNR8"/>
<dbReference type="EMBL" id="CADCTP010000342">
    <property type="protein sequence ID" value="CAA9283046.1"/>
    <property type="molecule type" value="Genomic_DNA"/>
</dbReference>
<feature type="region of interest" description="Disordered" evidence="1">
    <location>
        <begin position="1"/>
        <end position="47"/>
    </location>
</feature>
<protein>
    <submittedName>
        <fullName evidence="2">Uncharacterized protein</fullName>
    </submittedName>
</protein>
<name>A0A6J4JNR8_9ACTN</name>
<sequence>AAISESFRPEATPFVRRGRPREAQVARPVPGEARRKGGLRPAVDQPGGECGVLAVPRPGVQARRCPRHEPVGPLRRVRPRRLGQPGTARGRAPRAPQGEPSAGGARGQRL</sequence>
<organism evidence="2">
    <name type="scientific">uncultured Mycobacteriales bacterium</name>
    <dbReference type="NCBI Taxonomy" id="581187"/>
    <lineage>
        <taxon>Bacteria</taxon>
        <taxon>Bacillati</taxon>
        <taxon>Actinomycetota</taxon>
        <taxon>Actinomycetes</taxon>
        <taxon>Mycobacteriales</taxon>
        <taxon>environmental samples</taxon>
    </lineage>
</organism>
<feature type="non-terminal residue" evidence="2">
    <location>
        <position position="1"/>
    </location>
</feature>
<gene>
    <name evidence="2" type="ORF">AVDCRST_MAG41-3741</name>
</gene>
<feature type="region of interest" description="Disordered" evidence="1">
    <location>
        <begin position="63"/>
        <end position="110"/>
    </location>
</feature>